<name>A0A1I6YHI6_9BACT</name>
<keyword evidence="3" id="KW-1185">Reference proteome</keyword>
<dbReference type="Proteomes" id="UP000199673">
    <property type="component" value="Unassembled WGS sequence"/>
</dbReference>
<organism evidence="2 3">
    <name type="scientific">Algoriphagus locisalis</name>
    <dbReference type="NCBI Taxonomy" id="305507"/>
    <lineage>
        <taxon>Bacteria</taxon>
        <taxon>Pseudomonadati</taxon>
        <taxon>Bacteroidota</taxon>
        <taxon>Cytophagia</taxon>
        <taxon>Cytophagales</taxon>
        <taxon>Cyclobacteriaceae</taxon>
        <taxon>Algoriphagus</taxon>
    </lineage>
</organism>
<gene>
    <name evidence="2" type="ORF">SAMN04489724_1009</name>
</gene>
<dbReference type="Gene3D" id="3.20.80.10">
    <property type="entry name" value="Regulatory factor, effector binding domain"/>
    <property type="match status" value="1"/>
</dbReference>
<accession>A0A1I6YHI6</accession>
<feature type="domain" description="AraC effector-binding" evidence="1">
    <location>
        <begin position="7"/>
        <end position="164"/>
    </location>
</feature>
<sequence>MNKNIKMTPTIKTLPETLLIGKKVRMNFLNDKTQELWRSFMPRKREILKGIGTDLYSVEVYDSLSYFEAFSPANEFDKWAAVKVADFEFVPNDLDTLTILSGLYAIFSFKGLDSEAPAMYQYILGTWLPNSEYQLDHRPHFAVMGEKYKNNDPDSEEEFWIPIKPKI</sequence>
<dbReference type="InterPro" id="IPR010499">
    <property type="entry name" value="AraC_E-bd"/>
</dbReference>
<protein>
    <submittedName>
        <fullName evidence="2">AraC family transcriptional regulator</fullName>
    </submittedName>
</protein>
<dbReference type="RefSeq" id="WP_244545443.1">
    <property type="nucleotide sequence ID" value="NZ_FPBF01000001.1"/>
</dbReference>
<dbReference type="EMBL" id="FPBF01000001">
    <property type="protein sequence ID" value="SFT49842.1"/>
    <property type="molecule type" value="Genomic_DNA"/>
</dbReference>
<dbReference type="InterPro" id="IPR029442">
    <property type="entry name" value="GyrI-like"/>
</dbReference>
<evidence type="ECO:0000313" key="2">
    <source>
        <dbReference type="EMBL" id="SFT49842.1"/>
    </source>
</evidence>
<evidence type="ECO:0000313" key="3">
    <source>
        <dbReference type="Proteomes" id="UP000199673"/>
    </source>
</evidence>
<evidence type="ECO:0000259" key="1">
    <source>
        <dbReference type="SMART" id="SM00871"/>
    </source>
</evidence>
<dbReference type="Pfam" id="PF06445">
    <property type="entry name" value="GyrI-like"/>
    <property type="match status" value="1"/>
</dbReference>
<dbReference type="AlphaFoldDB" id="A0A1I6YHI6"/>
<reference evidence="3" key="1">
    <citation type="submission" date="2016-10" db="EMBL/GenBank/DDBJ databases">
        <authorList>
            <person name="Varghese N."/>
            <person name="Submissions S."/>
        </authorList>
    </citation>
    <scope>NUCLEOTIDE SEQUENCE [LARGE SCALE GENOMIC DNA]</scope>
    <source>
        <strain evidence="3">DSM 23445</strain>
    </source>
</reference>
<proteinExistence type="predicted"/>
<dbReference type="STRING" id="305507.SAMN04489724_1009"/>
<dbReference type="SMART" id="SM00871">
    <property type="entry name" value="AraC_E_bind"/>
    <property type="match status" value="1"/>
</dbReference>
<dbReference type="InterPro" id="IPR011256">
    <property type="entry name" value="Reg_factor_effector_dom_sf"/>
</dbReference>
<dbReference type="SUPFAM" id="SSF55136">
    <property type="entry name" value="Probable bacterial effector-binding domain"/>
    <property type="match status" value="1"/>
</dbReference>